<accession>A0A419EXC8</accession>
<dbReference type="InterPro" id="IPR029045">
    <property type="entry name" value="ClpP/crotonase-like_dom_sf"/>
</dbReference>
<dbReference type="GO" id="GO:0009317">
    <property type="term" value="C:acetyl-CoA carboxylase complex"/>
    <property type="evidence" value="ECO:0007669"/>
    <property type="project" value="TreeGrafter"/>
</dbReference>
<reference evidence="3 4" key="1">
    <citation type="journal article" date="2017" name="ISME J.">
        <title>Energy and carbon metabolisms in a deep terrestrial subsurface fluid microbial community.</title>
        <authorList>
            <person name="Momper L."/>
            <person name="Jungbluth S.P."/>
            <person name="Lee M.D."/>
            <person name="Amend J.P."/>
        </authorList>
    </citation>
    <scope>NUCLEOTIDE SEQUENCE [LARGE SCALE GENOMIC DNA]</scope>
    <source>
        <strain evidence="3">SURF_17</strain>
    </source>
</reference>
<evidence type="ECO:0000259" key="1">
    <source>
        <dbReference type="PROSITE" id="PS50980"/>
    </source>
</evidence>
<dbReference type="InterPro" id="IPR051047">
    <property type="entry name" value="AccD/PCCB"/>
</dbReference>
<keyword evidence="3" id="KW-0808">Transferase</keyword>
<evidence type="ECO:0000313" key="3">
    <source>
        <dbReference type="EMBL" id="RJP69532.1"/>
    </source>
</evidence>
<dbReference type="FunFam" id="3.90.226.10:FF:000016">
    <property type="entry name" value="Propionyl-CoA carboxylase, beta subunit"/>
    <property type="match status" value="1"/>
</dbReference>
<dbReference type="Gene3D" id="3.90.226.10">
    <property type="entry name" value="2-enoyl-CoA Hydratase, Chain A, domain 1"/>
    <property type="match status" value="2"/>
</dbReference>
<feature type="domain" description="CoA carboxyltransferase C-terminal" evidence="2">
    <location>
        <begin position="265"/>
        <end position="512"/>
    </location>
</feature>
<dbReference type="PROSITE" id="PS50980">
    <property type="entry name" value="COA_CT_NTER"/>
    <property type="match status" value="1"/>
</dbReference>
<evidence type="ECO:0000313" key="4">
    <source>
        <dbReference type="Proteomes" id="UP000285961"/>
    </source>
</evidence>
<dbReference type="GO" id="GO:0016740">
    <property type="term" value="F:transferase activity"/>
    <property type="evidence" value="ECO:0007669"/>
    <property type="project" value="UniProtKB-KW"/>
</dbReference>
<dbReference type="SUPFAM" id="SSF52096">
    <property type="entry name" value="ClpP/crotonase"/>
    <property type="match status" value="2"/>
</dbReference>
<dbReference type="InterPro" id="IPR011763">
    <property type="entry name" value="COA_CT_C"/>
</dbReference>
<dbReference type="EMBL" id="QZKI01000081">
    <property type="protein sequence ID" value="RJP69532.1"/>
    <property type="molecule type" value="Genomic_DNA"/>
</dbReference>
<dbReference type="GO" id="GO:0004658">
    <property type="term" value="F:propionyl-CoA carboxylase activity"/>
    <property type="evidence" value="ECO:0007669"/>
    <property type="project" value="TreeGrafter"/>
</dbReference>
<gene>
    <name evidence="3" type="ORF">C4532_10860</name>
</gene>
<proteinExistence type="predicted"/>
<dbReference type="PANTHER" id="PTHR43842:SF2">
    <property type="entry name" value="PROPIONYL-COA CARBOXYLASE BETA CHAIN, MITOCHONDRIAL"/>
    <property type="match status" value="1"/>
</dbReference>
<dbReference type="AlphaFoldDB" id="A0A419EXC8"/>
<name>A0A419EXC8_9BACT</name>
<dbReference type="Pfam" id="PF01039">
    <property type="entry name" value="Carboxyl_trans"/>
    <property type="match status" value="1"/>
</dbReference>
<dbReference type="PANTHER" id="PTHR43842">
    <property type="entry name" value="PROPIONYL-COA CARBOXYLASE BETA CHAIN"/>
    <property type="match status" value="1"/>
</dbReference>
<comment type="caution">
    <text evidence="3">The sequence shown here is derived from an EMBL/GenBank/DDBJ whole genome shotgun (WGS) entry which is preliminary data.</text>
</comment>
<dbReference type="InterPro" id="IPR011762">
    <property type="entry name" value="COA_CT_N"/>
</dbReference>
<organism evidence="3 4">
    <name type="scientific">Candidatus Abyssobacteria bacterium SURF_17</name>
    <dbReference type="NCBI Taxonomy" id="2093361"/>
    <lineage>
        <taxon>Bacteria</taxon>
        <taxon>Pseudomonadati</taxon>
        <taxon>Candidatus Hydrogenedentota</taxon>
        <taxon>Candidatus Abyssobacteria</taxon>
    </lineage>
</organism>
<dbReference type="PROSITE" id="PS50989">
    <property type="entry name" value="COA_CT_CTER"/>
    <property type="match status" value="1"/>
</dbReference>
<feature type="domain" description="CoA carboxyltransferase N-terminal" evidence="1">
    <location>
        <begin position="5"/>
        <end position="261"/>
    </location>
</feature>
<protein>
    <submittedName>
        <fullName evidence="3">Methylmalonyl-CoA carboxyltransferase</fullName>
    </submittedName>
</protein>
<sequence>MAGTVSDRLEDLKKRMARELAMGGEERVQKQHESGKLAARERLDLFFDPGTFRELGMFVRHRCTHFGMDETFIPGEGVVTGHGTVEGRTVFAFSQDFTTVGGTLGEMHAKKICKVMDLAMKNGAPIVGFNDSGGARIQEGVDALSGYGSIFFRNACASGVVPQISAIMGPTAGGAVYSPAMTDWVFMVKNTSYMFITGPEVIKAVTGEKITFEELGGAMTHNTKSGVAHFACENDQDAIARIREMLSYLPSNNMEDPPVVDLGDRSERTDPALDAIIPDDPKKSYDMKAVIRSLVDGGKIVEPHEYFAQNMIVCFARLDGHTVGIIANQPMALAGSLDVSASDKATRFIRFCDAFNIPLLTIVDVPGYLPGSDQEWSGIIRHGAKLLWCYSEATVPKITLVLRKSIGGAYLAMCSADLGADYVFAWPTAEVAVMGAAGAANIIHRKTIQSAADPDAMRKEKIREYEDLFSNPYIAASRGFVDAVIYPRETRPRLIDALRVLLSKRESRPPKKHGNIPM</sequence>
<dbReference type="InterPro" id="IPR034733">
    <property type="entry name" value="AcCoA_carboxyl_beta"/>
</dbReference>
<dbReference type="Proteomes" id="UP000285961">
    <property type="component" value="Unassembled WGS sequence"/>
</dbReference>
<evidence type="ECO:0000259" key="2">
    <source>
        <dbReference type="PROSITE" id="PS50989"/>
    </source>
</evidence>